<evidence type="ECO:0000256" key="2">
    <source>
        <dbReference type="SAM" id="MobiDB-lite"/>
    </source>
</evidence>
<dbReference type="SUPFAM" id="SSF48371">
    <property type="entry name" value="ARM repeat"/>
    <property type="match status" value="2"/>
</dbReference>
<evidence type="ECO:0000259" key="3">
    <source>
        <dbReference type="Pfam" id="PF08161"/>
    </source>
</evidence>
<reference evidence="5 6" key="1">
    <citation type="journal article" date="2020" name="Nat. Commun.">
        <title>Genome of Tripterygium wilfordii and identification of cytochrome P450 involved in triptolide biosynthesis.</title>
        <authorList>
            <person name="Tu L."/>
            <person name="Su P."/>
            <person name="Zhang Z."/>
            <person name="Gao L."/>
            <person name="Wang J."/>
            <person name="Hu T."/>
            <person name="Zhou J."/>
            <person name="Zhang Y."/>
            <person name="Zhao Y."/>
            <person name="Liu Y."/>
            <person name="Song Y."/>
            <person name="Tong Y."/>
            <person name="Lu Y."/>
            <person name="Yang J."/>
            <person name="Xu C."/>
            <person name="Jia M."/>
            <person name="Peters R.J."/>
            <person name="Huang L."/>
            <person name="Gao W."/>
        </authorList>
    </citation>
    <scope>NUCLEOTIDE SEQUENCE [LARGE SCALE GENOMIC DNA]</scope>
    <source>
        <strain evidence="6">cv. XIE 37</strain>
        <tissue evidence="5">Leaf</tissue>
    </source>
</reference>
<evidence type="ECO:0000256" key="1">
    <source>
        <dbReference type="ARBA" id="ARBA00007690"/>
    </source>
</evidence>
<comment type="similarity">
    <text evidence="1">Belongs to the RRP12 family.</text>
</comment>
<organism evidence="5 6">
    <name type="scientific">Tripterygium wilfordii</name>
    <name type="common">Thunder God vine</name>
    <dbReference type="NCBI Taxonomy" id="458696"/>
    <lineage>
        <taxon>Eukaryota</taxon>
        <taxon>Viridiplantae</taxon>
        <taxon>Streptophyta</taxon>
        <taxon>Embryophyta</taxon>
        <taxon>Tracheophyta</taxon>
        <taxon>Spermatophyta</taxon>
        <taxon>Magnoliopsida</taxon>
        <taxon>eudicotyledons</taxon>
        <taxon>Gunneridae</taxon>
        <taxon>Pentapetalae</taxon>
        <taxon>rosids</taxon>
        <taxon>fabids</taxon>
        <taxon>Celastrales</taxon>
        <taxon>Celastraceae</taxon>
        <taxon>Tripterygium</taxon>
    </lineage>
</organism>
<dbReference type="InParanoid" id="A0A7J7DVN8"/>
<dbReference type="EMBL" id="JAAARO010000003">
    <property type="protein sequence ID" value="KAF5750224.1"/>
    <property type="molecule type" value="Genomic_DNA"/>
</dbReference>
<comment type="caution">
    <text evidence="5">The sequence shown here is derived from an EMBL/GenBank/DDBJ whole genome shotgun (WGS) entry which is preliminary data.</text>
</comment>
<proteinExistence type="inferred from homology"/>
<dbReference type="AlphaFoldDB" id="A0A7J7DVN8"/>
<dbReference type="InterPro" id="IPR011989">
    <property type="entry name" value="ARM-like"/>
</dbReference>
<feature type="domain" description="RRP12 N-terminal HEAT" evidence="4">
    <location>
        <begin position="19"/>
        <end position="298"/>
    </location>
</feature>
<evidence type="ECO:0000259" key="4">
    <source>
        <dbReference type="Pfam" id="PF25772"/>
    </source>
</evidence>
<feature type="region of interest" description="Disordered" evidence="2">
    <location>
        <begin position="1"/>
        <end position="22"/>
    </location>
</feature>
<dbReference type="InterPro" id="IPR016024">
    <property type="entry name" value="ARM-type_fold"/>
</dbReference>
<evidence type="ECO:0000313" key="5">
    <source>
        <dbReference type="EMBL" id="KAF5750224.1"/>
    </source>
</evidence>
<dbReference type="PANTHER" id="PTHR48412:SF1">
    <property type="entry name" value="ARM REPEAT SUPERFAMILY PROTEIN"/>
    <property type="match status" value="1"/>
</dbReference>
<feature type="compositionally biased region" description="Basic and acidic residues" evidence="2">
    <location>
        <begin position="1"/>
        <end position="17"/>
    </location>
</feature>
<feature type="domain" description="RRP12 HEAT" evidence="3">
    <location>
        <begin position="370"/>
        <end position="669"/>
    </location>
</feature>
<evidence type="ECO:0000313" key="6">
    <source>
        <dbReference type="Proteomes" id="UP000593562"/>
    </source>
</evidence>
<feature type="compositionally biased region" description="Basic residues" evidence="2">
    <location>
        <begin position="1174"/>
        <end position="1183"/>
    </location>
</feature>
<dbReference type="PANTHER" id="PTHR48412">
    <property type="entry name" value="ARM REPEAT SUPERFAMILY PROTEIN"/>
    <property type="match status" value="1"/>
</dbReference>
<keyword evidence="6" id="KW-1185">Reference proteome</keyword>
<dbReference type="InterPro" id="IPR012978">
    <property type="entry name" value="HEAT_RRP12"/>
</dbReference>
<dbReference type="Pfam" id="PF25772">
    <property type="entry name" value="HEAT_RRP12_N"/>
    <property type="match status" value="1"/>
</dbReference>
<dbReference type="Pfam" id="PF08161">
    <property type="entry name" value="RRP12_HEAT"/>
    <property type="match status" value="1"/>
</dbReference>
<sequence>MTMKPELHHQKLQSTREAEEEDILNDDGTDICEQLMVRYAASAAPQHRHLLATAAALRAMLDSETLSFTPNSYFLAAVNNLSDVESLDATAVSALLSFLGIVVPLMIPKEGIKAEKARDAVGVLVAVVEREGLGVASVKGVVKCLGALMVGFCDLEDWDSVELGFQTLLKFSIDKRPKVRKCAQDCLEKVFRSFSSSGAIQEASKLILSLFKSYMPLAVEISNIKVLNASRDEMLSRAEHLELLHTLNVVKLTVPYLSAKISCKVLSELHQIMNSEFSLVTRHVFNIIGVFYETSKVEGIIPKADKIIASLAAYVFLWEKNPADTVLAAATLLKSTLDQAHSAESTSWFKNIRLVWETITGLLTSEASTASWASGIMKELIDHHIDPKVFIPDENQSLEDVSQESEGAGIIQSICIILENTLSSCDGIPNEHILGVLSALFCKLGKLAVIFMKGIVIKLGDLMDIACGNTSKTAHLQSCIGSAVTALGPESMLNILPISLHADEVTYSNTWLIPILKDHIVGASLGYYMEHIVPLAKSFQQASRRAKKSVIGQDLQDHAHVLWGLLPAFCRYPVDTHQNFGLLAEVLVTFLRKRSFMHESVAVALQVLVNQNRSVLCSEADKPCTDEIKDSTLEVRIVPFYSKKTATRNIRALASSSTKLLQALINLFIKSRPEKQSYLKDAIGCLASITDSSTTKKILTLLLERFQFINSKGEFEKLGGENPEMIAKAQGDLKATQKHSQRCIIMNVASSLVEGANEDLIHLIYDFIVYTFQETETVGHCEAYHSLSRILEEHAWFCALRSTELIDLLLRLKPPVDVVSLRNRFACFQPLMFNLLKVETSLPMSLEAEDTKAFCILNEIIITLKDSDDEGRKVAYDVLITICHTLKRSSNVTSNDPYQKLINMMMGYLSGSSPHITSGAVSALSVLVYQDADICLCVPDIVSSILSLLSSKAVEVIKAALGFVKVLVSCLQANDLQNILSDVLSGVLPWSSVSRHHFRSKVTVVIEILIRKCGFAAVEFVTPGKYKGFIKTVSQNRHGKSSSNEAGTTDADTVLEDSPSDRSKKRKHKELGAPHAEDVSINPRKRNKEKKYNPAFPNSREPHKFSGDGSNGRSKWANKANHRKSLDHESEDIGKKNKRDFYKSPSSGAKRRIGLRNMNKNGSAVHKPVSASRLYKKRRVGSE</sequence>
<name>A0A7J7DVN8_TRIWF</name>
<dbReference type="OrthoDB" id="2192888at2759"/>
<dbReference type="InterPro" id="IPR057860">
    <property type="entry name" value="HEAT_RRP12_N"/>
</dbReference>
<gene>
    <name evidence="5" type="ORF">HS088_TW03G00557</name>
</gene>
<feature type="compositionally biased region" description="Basic and acidic residues" evidence="2">
    <location>
        <begin position="1124"/>
        <end position="1142"/>
    </location>
</feature>
<feature type="compositionally biased region" description="Polar residues" evidence="2">
    <location>
        <begin position="1035"/>
        <end position="1051"/>
    </location>
</feature>
<dbReference type="FunCoup" id="A0A7J7DVN8">
    <property type="interactions" value="1599"/>
</dbReference>
<feature type="region of interest" description="Disordered" evidence="2">
    <location>
        <begin position="1035"/>
        <end position="1183"/>
    </location>
</feature>
<dbReference type="Gene3D" id="1.25.10.10">
    <property type="entry name" value="Leucine-rich Repeat Variant"/>
    <property type="match status" value="1"/>
</dbReference>
<protein>
    <submittedName>
        <fullName evidence="5">RRP12-like protein</fullName>
    </submittedName>
</protein>
<dbReference type="Proteomes" id="UP000593562">
    <property type="component" value="Unassembled WGS sequence"/>
</dbReference>
<accession>A0A7J7DVN8</accession>